<organism evidence="2 3">
    <name type="scientific">Aquilegia coerulea</name>
    <name type="common">Rocky mountain columbine</name>
    <dbReference type="NCBI Taxonomy" id="218851"/>
    <lineage>
        <taxon>Eukaryota</taxon>
        <taxon>Viridiplantae</taxon>
        <taxon>Streptophyta</taxon>
        <taxon>Embryophyta</taxon>
        <taxon>Tracheophyta</taxon>
        <taxon>Spermatophyta</taxon>
        <taxon>Magnoliopsida</taxon>
        <taxon>Ranunculales</taxon>
        <taxon>Ranunculaceae</taxon>
        <taxon>Thalictroideae</taxon>
        <taxon>Aquilegia</taxon>
    </lineage>
</organism>
<dbReference type="InParanoid" id="A0A2G5ELE0"/>
<dbReference type="PANTHER" id="PTHR31672">
    <property type="entry name" value="BNACNNG10540D PROTEIN"/>
    <property type="match status" value="1"/>
</dbReference>
<accession>A0A2G5ELE0</accession>
<dbReference type="AlphaFoldDB" id="A0A2G5ELE0"/>
<dbReference type="InterPro" id="IPR017451">
    <property type="entry name" value="F-box-assoc_interact_dom"/>
</dbReference>
<keyword evidence="3" id="KW-1185">Reference proteome</keyword>
<evidence type="ECO:0000259" key="1">
    <source>
        <dbReference type="Pfam" id="PF07734"/>
    </source>
</evidence>
<dbReference type="InterPro" id="IPR050796">
    <property type="entry name" value="SCF_F-box_component"/>
</dbReference>
<feature type="domain" description="F-box associated beta-propeller type 1" evidence="1">
    <location>
        <begin position="96"/>
        <end position="400"/>
    </location>
</feature>
<proteinExistence type="predicted"/>
<dbReference type="InterPro" id="IPR006527">
    <property type="entry name" value="F-box-assoc_dom_typ1"/>
</dbReference>
<dbReference type="OrthoDB" id="1867629at2759"/>
<dbReference type="PANTHER" id="PTHR31672:SF13">
    <property type="entry name" value="F-BOX PROTEIN CPR30-LIKE"/>
    <property type="match status" value="1"/>
</dbReference>
<dbReference type="Pfam" id="PF07734">
    <property type="entry name" value="FBA_1"/>
    <property type="match status" value="1"/>
</dbReference>
<evidence type="ECO:0000313" key="2">
    <source>
        <dbReference type="EMBL" id="PIA56521.1"/>
    </source>
</evidence>
<dbReference type="SUPFAM" id="SSF81383">
    <property type="entry name" value="F-box domain"/>
    <property type="match status" value="1"/>
</dbReference>
<dbReference type="EMBL" id="KZ305024">
    <property type="protein sequence ID" value="PIA56521.1"/>
    <property type="molecule type" value="Genomic_DNA"/>
</dbReference>
<dbReference type="InterPro" id="IPR036047">
    <property type="entry name" value="F-box-like_dom_sf"/>
</dbReference>
<reference evidence="2 3" key="1">
    <citation type="submission" date="2017-09" db="EMBL/GenBank/DDBJ databases">
        <title>WGS assembly of Aquilegia coerulea Goldsmith.</title>
        <authorList>
            <person name="Hodges S."/>
            <person name="Kramer E."/>
            <person name="Nordborg M."/>
            <person name="Tomkins J."/>
            <person name="Borevitz J."/>
            <person name="Derieg N."/>
            <person name="Yan J."/>
            <person name="Mihaltcheva S."/>
            <person name="Hayes R.D."/>
            <person name="Rokhsar D."/>
        </authorList>
    </citation>
    <scope>NUCLEOTIDE SEQUENCE [LARGE SCALE GENOMIC DNA]</scope>
    <source>
        <strain evidence="3">cv. Goldsmith</strain>
    </source>
</reference>
<dbReference type="STRING" id="218851.A0A2G5ELE0"/>
<evidence type="ECO:0000313" key="3">
    <source>
        <dbReference type="Proteomes" id="UP000230069"/>
    </source>
</evidence>
<dbReference type="NCBIfam" id="TIGR01640">
    <property type="entry name" value="F_box_assoc_1"/>
    <property type="match status" value="1"/>
</dbReference>
<gene>
    <name evidence="2" type="ORF">AQUCO_00700696v1</name>
</gene>
<dbReference type="Proteomes" id="UP000230069">
    <property type="component" value="Unassembled WGS sequence"/>
</dbReference>
<protein>
    <recommendedName>
        <fullName evidence="1">F-box associated beta-propeller type 1 domain-containing protein</fullName>
    </recommendedName>
</protein>
<sequence length="409" mass="46817">MSTTHTGSRFEEENLAIQKTIMSTTDAIIHDDIIFEILTRLPAKSLREQFRLVYKPWCDLMTDPFSNFIQTHLNRSMEINCPNFLSTIYSIKRRTQFYSSSFSSFDDEEVDAEHIINPFKEIGTETEVFATCNGFICLCMPPSKLCLLNPCTKECKFFNVGKSLYVHDCSAFGLAYDSVVGEYKLVNVRRSLSIYDDCDSLVDVYSLNNDGQATCLSTFGVPYRILNGDIPGIYLNGSLHWVAVHEDRLEIETIVSFDMKGTSFQQLLSPNQFRERASITGVRILRGKLSMLCYFPTGNIQIWAMNNYGLMDSWTQQFAIDETLFPSVCRLRSRTILNKNDEIGSRVIPLHFFNSDKILISDSIHLVIYDSKQRTARKLKIRGIENAPLKIMSYIPSLVPFKSTTKVQW</sequence>
<name>A0A2G5ELE0_AQUCA</name>